<organism evidence="2 3">
    <name type="scientific">Knipowitschia caucasica</name>
    <name type="common">Caucasian dwarf goby</name>
    <name type="synonym">Pomatoschistus caucasicus</name>
    <dbReference type="NCBI Taxonomy" id="637954"/>
    <lineage>
        <taxon>Eukaryota</taxon>
        <taxon>Metazoa</taxon>
        <taxon>Chordata</taxon>
        <taxon>Craniata</taxon>
        <taxon>Vertebrata</taxon>
        <taxon>Euteleostomi</taxon>
        <taxon>Actinopterygii</taxon>
        <taxon>Neopterygii</taxon>
        <taxon>Teleostei</taxon>
        <taxon>Neoteleostei</taxon>
        <taxon>Acanthomorphata</taxon>
        <taxon>Gobiaria</taxon>
        <taxon>Gobiiformes</taxon>
        <taxon>Gobioidei</taxon>
        <taxon>Gobiidae</taxon>
        <taxon>Gobiinae</taxon>
        <taxon>Knipowitschia</taxon>
    </lineage>
</organism>
<evidence type="ECO:0000313" key="3">
    <source>
        <dbReference type="Proteomes" id="UP001497482"/>
    </source>
</evidence>
<keyword evidence="1" id="KW-0732">Signal</keyword>
<dbReference type="EMBL" id="OZ035842">
    <property type="protein sequence ID" value="CAL1595916.1"/>
    <property type="molecule type" value="Genomic_DNA"/>
</dbReference>
<dbReference type="Proteomes" id="UP001497482">
    <property type="component" value="Chromosome 20"/>
</dbReference>
<protein>
    <submittedName>
        <fullName evidence="2">Uncharacterized protein</fullName>
    </submittedName>
</protein>
<proteinExistence type="predicted"/>
<sequence>MSELKLCSAVLVLCLPVRQSEARGHTEVVCDGGVKLLSHQFFKAQSDGRAAEQVILKLHLELHLERERMTDSGPSAAAAAACRLCPESAYWPDRVFLTLLTPPASE</sequence>
<reference evidence="2 3" key="1">
    <citation type="submission" date="2024-04" db="EMBL/GenBank/DDBJ databases">
        <authorList>
            <person name="Waldvogel A.-M."/>
            <person name="Schoenle A."/>
        </authorList>
    </citation>
    <scope>NUCLEOTIDE SEQUENCE [LARGE SCALE GENOMIC DNA]</scope>
</reference>
<feature type="chain" id="PRO_5043629182" evidence="1">
    <location>
        <begin position="23"/>
        <end position="106"/>
    </location>
</feature>
<feature type="signal peptide" evidence="1">
    <location>
        <begin position="1"/>
        <end position="22"/>
    </location>
</feature>
<gene>
    <name evidence="2" type="ORF">KC01_LOCUS24641</name>
</gene>
<keyword evidence="3" id="KW-1185">Reference proteome</keyword>
<evidence type="ECO:0000313" key="2">
    <source>
        <dbReference type="EMBL" id="CAL1595916.1"/>
    </source>
</evidence>
<evidence type="ECO:0000256" key="1">
    <source>
        <dbReference type="SAM" id="SignalP"/>
    </source>
</evidence>
<accession>A0AAV2L5V8</accession>
<name>A0AAV2L5V8_KNICA</name>
<dbReference type="AlphaFoldDB" id="A0AAV2L5V8"/>